<evidence type="ECO:0000256" key="10">
    <source>
        <dbReference type="ARBA" id="ARBA00022723"/>
    </source>
</evidence>
<dbReference type="Proteomes" id="UP000031937">
    <property type="component" value="Unassembled WGS sequence"/>
</dbReference>
<evidence type="ECO:0000313" key="25">
    <source>
        <dbReference type="EMBL" id="KIO44100.1"/>
    </source>
</evidence>
<comment type="pathway">
    <text evidence="4">Cofactor biosynthesis; tetrahydrofolylpolyglutamate biosynthesis.</text>
</comment>
<dbReference type="Proteomes" id="UP000031980">
    <property type="component" value="Unassembled WGS sequence"/>
</dbReference>
<dbReference type="PIRSF" id="PIRSF001563">
    <property type="entry name" value="Folylpolyglu_synth"/>
    <property type="match status" value="1"/>
</dbReference>
<dbReference type="InterPro" id="IPR013221">
    <property type="entry name" value="Mur_ligase_cen"/>
</dbReference>
<dbReference type="EMBL" id="JPIU01000040">
    <property type="protein sequence ID" value="KIO44100.1"/>
    <property type="molecule type" value="Genomic_DNA"/>
</dbReference>
<dbReference type="GO" id="GO:0004326">
    <property type="term" value="F:tetrahydrofolylpolyglutamate synthase activity"/>
    <property type="evidence" value="ECO:0007669"/>
    <property type="project" value="UniProtKB-EC"/>
</dbReference>
<dbReference type="InterPro" id="IPR001645">
    <property type="entry name" value="Folylpolyglutamate_synth"/>
</dbReference>
<comment type="similarity">
    <text evidence="5 22">Belongs to the folylpolyglutamate synthase family.</text>
</comment>
<keyword evidence="9 22" id="KW-0436">Ligase</keyword>
<evidence type="ECO:0000313" key="27">
    <source>
        <dbReference type="Proteomes" id="UP000031937"/>
    </source>
</evidence>
<dbReference type="GO" id="GO:0046656">
    <property type="term" value="P:folic acid biosynthetic process"/>
    <property type="evidence" value="ECO:0007669"/>
    <property type="project" value="UniProtKB-KW"/>
</dbReference>
<evidence type="ECO:0000313" key="26">
    <source>
        <dbReference type="EMBL" id="KIO47242.1"/>
    </source>
</evidence>
<feature type="domain" description="Mur ligase C-terminal" evidence="23">
    <location>
        <begin position="299"/>
        <end position="416"/>
    </location>
</feature>
<evidence type="ECO:0000256" key="16">
    <source>
        <dbReference type="ARBA" id="ARBA00030592"/>
    </source>
</evidence>
<comment type="catalytic activity">
    <reaction evidence="19">
        <text>10-formyltetrahydrofolyl-(gamma-L-Glu)(n) + L-glutamate + ATP = 10-formyltetrahydrofolyl-(gamma-L-Glu)(n+1) + ADP + phosphate + H(+)</text>
        <dbReference type="Rhea" id="RHEA:51904"/>
        <dbReference type="Rhea" id="RHEA-COMP:13088"/>
        <dbReference type="Rhea" id="RHEA-COMP:14300"/>
        <dbReference type="ChEBI" id="CHEBI:15378"/>
        <dbReference type="ChEBI" id="CHEBI:29985"/>
        <dbReference type="ChEBI" id="CHEBI:30616"/>
        <dbReference type="ChEBI" id="CHEBI:43474"/>
        <dbReference type="ChEBI" id="CHEBI:134413"/>
        <dbReference type="ChEBI" id="CHEBI:456216"/>
        <dbReference type="EC" id="6.3.2.17"/>
    </reaction>
</comment>
<dbReference type="InterPro" id="IPR036615">
    <property type="entry name" value="Mur_ligase_C_dom_sf"/>
</dbReference>
<comment type="function">
    <text evidence="2">Functions in two distinct reactions of the de novo folate biosynthetic pathway. Catalyzes the addition of a glutamate residue to dihydropteroate (7,8-dihydropteroate or H2Pte) to form dihydrofolate (7,8-dihydrofolate monoglutamate or H2Pte-Glu). Also catalyzes successive additions of L-glutamate to tetrahydrofolate or 10-formyltetrahydrofolate or 5,10-methylenetetrahydrofolate, leading to folylpolyglutamate derivatives.</text>
</comment>
<dbReference type="Pfam" id="PF08245">
    <property type="entry name" value="Mur_ligase_M"/>
    <property type="match status" value="1"/>
</dbReference>
<dbReference type="SUPFAM" id="SSF53244">
    <property type="entry name" value="MurD-like peptide ligases, peptide-binding domain"/>
    <property type="match status" value="1"/>
</dbReference>
<dbReference type="Pfam" id="PF02875">
    <property type="entry name" value="Mur_ligase_C"/>
    <property type="match status" value="1"/>
</dbReference>
<evidence type="ECO:0000256" key="13">
    <source>
        <dbReference type="ARBA" id="ARBA00022842"/>
    </source>
</evidence>
<keyword evidence="12 22" id="KW-0067">ATP-binding</keyword>
<comment type="caution">
    <text evidence="25">The sequence shown here is derived from an EMBL/GenBank/DDBJ whole genome shotgun (WGS) entry which is preliminary data.</text>
</comment>
<sequence length="424" mass="47688">MNYKETLEWLFTQLPMYQREGKAAYKANLDNTLKLDQHFDSPHRQFKTIHVAGTNGKGSVSHMLASILQEAGYKTGLYTSPHLKDFRERIKINGEMVSEEYVVNFVKDYRDLFAEIKPSFFEMTVAMAFKYFADQQVDIAVIEVGLGGRLDSTNIIKPLASIITNISFDHMALLGDTLEKIAREKAGIIKPQVPVIIGTRDTATDFVFEDKADECQSLLEFASDNWEVNRNSTNTYTLHRRNGILFDNIQPDLKGFYQRKNIPTVLETVLTLKEQGLSLPDHAVYAGIARTIQNTGLLGRWQELKKHPYTVCDTGHNIDGLTEVVAQINACRYEKLHFVIGMVNDKDVDSVLHILPKDAAYYFCKASIPRAMNEKILAEKARSVGLTGETFPTVDAAYRAAQKAASPRDMIYIGGSTFVVAEIV</sequence>
<dbReference type="Gene3D" id="3.90.190.20">
    <property type="entry name" value="Mur ligase, C-terminal domain"/>
    <property type="match status" value="1"/>
</dbReference>
<evidence type="ECO:0000259" key="24">
    <source>
        <dbReference type="Pfam" id="PF08245"/>
    </source>
</evidence>
<evidence type="ECO:0000256" key="18">
    <source>
        <dbReference type="ARBA" id="ARBA00047493"/>
    </source>
</evidence>
<dbReference type="PROSITE" id="PS01011">
    <property type="entry name" value="FOLYLPOLYGLU_SYNT_1"/>
    <property type="match status" value="1"/>
</dbReference>
<keyword evidence="11 22" id="KW-0547">Nucleotide-binding</keyword>
<evidence type="ECO:0000256" key="2">
    <source>
        <dbReference type="ARBA" id="ARBA00002714"/>
    </source>
</evidence>
<protein>
    <recommendedName>
        <fullName evidence="8">Dihydrofolate synthase/folylpolyglutamate synthase</fullName>
        <ecNumber evidence="6">6.3.2.12</ecNumber>
        <ecNumber evidence="7">6.3.2.17</ecNumber>
    </recommendedName>
    <alternativeName>
        <fullName evidence="17">Folylpoly-gamma-glutamate synthetase-dihydrofolate synthetase</fullName>
    </alternativeName>
    <alternativeName>
        <fullName evidence="15">Folylpolyglutamate synthetase</fullName>
    </alternativeName>
    <alternativeName>
        <fullName evidence="16">Tetrahydrofolylpolyglutamate synthase</fullName>
    </alternativeName>
</protein>
<dbReference type="EC" id="6.3.2.17" evidence="7"/>
<dbReference type="PROSITE" id="PS01012">
    <property type="entry name" value="FOLYLPOLYGLU_SYNT_2"/>
    <property type="match status" value="1"/>
</dbReference>
<evidence type="ECO:0000256" key="8">
    <source>
        <dbReference type="ARBA" id="ARBA00019357"/>
    </source>
</evidence>
<evidence type="ECO:0000256" key="1">
    <source>
        <dbReference type="ARBA" id="ARBA00001946"/>
    </source>
</evidence>
<dbReference type="GO" id="GO:0005524">
    <property type="term" value="F:ATP binding"/>
    <property type="evidence" value="ECO:0007669"/>
    <property type="project" value="UniProtKB-KW"/>
</dbReference>
<dbReference type="RefSeq" id="WP_041502071.1">
    <property type="nucleotide sequence ID" value="NZ_JPIT01000007.1"/>
</dbReference>
<reference evidence="25 28" key="1">
    <citation type="submission" date="2014-07" db="EMBL/GenBank/DDBJ databases">
        <title>Porphyromonadaceae bacterium OUH 308042 = ATCC BAA-2681 = DSM 28342 draft genome.</title>
        <authorList>
            <person name="Sydenham T.V."/>
            <person name="Hasman H."/>
            <person name="Justensen U.S."/>
        </authorList>
    </citation>
    <scope>NUCLEOTIDE SEQUENCE [LARGE SCALE GENOMIC DNA]</scope>
    <source>
        <strain evidence="25 28">OUH 308042</strain>
    </source>
</reference>
<comment type="catalytic activity">
    <reaction evidence="21">
        <text>7,8-dihydropteroate + L-glutamate + ATP = 7,8-dihydrofolate + ADP + phosphate + H(+)</text>
        <dbReference type="Rhea" id="RHEA:23584"/>
        <dbReference type="ChEBI" id="CHEBI:15378"/>
        <dbReference type="ChEBI" id="CHEBI:17839"/>
        <dbReference type="ChEBI" id="CHEBI:29985"/>
        <dbReference type="ChEBI" id="CHEBI:30616"/>
        <dbReference type="ChEBI" id="CHEBI:43474"/>
        <dbReference type="ChEBI" id="CHEBI:57451"/>
        <dbReference type="ChEBI" id="CHEBI:456216"/>
        <dbReference type="EC" id="6.3.2.12"/>
    </reaction>
</comment>
<evidence type="ECO:0000256" key="22">
    <source>
        <dbReference type="PIRNR" id="PIRNR001563"/>
    </source>
</evidence>
<accession>A0A0C3R438</accession>
<organism evidence="25 28">
    <name type="scientific">Sanguibacteroides justesenii</name>
    <dbReference type="NCBI Taxonomy" id="1547597"/>
    <lineage>
        <taxon>Bacteria</taxon>
        <taxon>Pseudomonadati</taxon>
        <taxon>Bacteroidota</taxon>
        <taxon>Bacteroidia</taxon>
        <taxon>Bacteroidales</taxon>
        <taxon>Porphyromonadaceae</taxon>
        <taxon>Sanguibacteroides</taxon>
    </lineage>
</organism>
<evidence type="ECO:0000256" key="4">
    <source>
        <dbReference type="ARBA" id="ARBA00005150"/>
    </source>
</evidence>
<dbReference type="InterPro" id="IPR036565">
    <property type="entry name" value="Mur-like_cat_sf"/>
</dbReference>
<dbReference type="EMBL" id="JPIT01000007">
    <property type="protein sequence ID" value="KIO47242.1"/>
    <property type="molecule type" value="Genomic_DNA"/>
</dbReference>
<evidence type="ECO:0000256" key="6">
    <source>
        <dbReference type="ARBA" id="ARBA00013023"/>
    </source>
</evidence>
<keyword evidence="14" id="KW-0289">Folate biosynthesis</keyword>
<evidence type="ECO:0000256" key="21">
    <source>
        <dbReference type="ARBA" id="ARBA00049161"/>
    </source>
</evidence>
<evidence type="ECO:0000256" key="15">
    <source>
        <dbReference type="ARBA" id="ARBA00030048"/>
    </source>
</evidence>
<reference evidence="26 27" key="2">
    <citation type="submission" date="2014-07" db="EMBL/GenBank/DDBJ databases">
        <title>Porphyromonadaceae bacterium OUH 334697 = ATCC BAA-2682 = DSM 28341 draft genome.</title>
        <authorList>
            <person name="Sydenham T.V."/>
            <person name="Hasman H."/>
            <person name="Justesen U.S."/>
        </authorList>
    </citation>
    <scope>NUCLEOTIDE SEQUENCE [LARGE SCALE GENOMIC DNA]</scope>
    <source>
        <strain evidence="26 27">OUH 334697</strain>
    </source>
</reference>
<evidence type="ECO:0000256" key="7">
    <source>
        <dbReference type="ARBA" id="ARBA00013025"/>
    </source>
</evidence>
<name>A0A0C3R438_9PORP</name>
<comment type="cofactor">
    <cofactor evidence="1">
        <name>Mg(2+)</name>
        <dbReference type="ChEBI" id="CHEBI:18420"/>
    </cofactor>
</comment>
<evidence type="ECO:0000256" key="12">
    <source>
        <dbReference type="ARBA" id="ARBA00022840"/>
    </source>
</evidence>
<evidence type="ECO:0000256" key="11">
    <source>
        <dbReference type="ARBA" id="ARBA00022741"/>
    </source>
</evidence>
<dbReference type="SUPFAM" id="SSF53623">
    <property type="entry name" value="MurD-like peptide ligases, catalytic domain"/>
    <property type="match status" value="1"/>
</dbReference>
<dbReference type="PANTHER" id="PTHR11136">
    <property type="entry name" value="FOLYLPOLYGLUTAMATE SYNTHASE-RELATED"/>
    <property type="match status" value="1"/>
</dbReference>
<comment type="catalytic activity">
    <reaction evidence="20">
        <text>(6R)-5,10-methylenetetrahydrofolyl-(gamma-L-Glu)(n) + L-glutamate + ATP = (6R)-5,10-methylenetetrahydrofolyl-(gamma-L-Glu)(n+1) + ADP + phosphate + H(+)</text>
        <dbReference type="Rhea" id="RHEA:51912"/>
        <dbReference type="Rhea" id="RHEA-COMP:13257"/>
        <dbReference type="Rhea" id="RHEA-COMP:13258"/>
        <dbReference type="ChEBI" id="CHEBI:15378"/>
        <dbReference type="ChEBI" id="CHEBI:29985"/>
        <dbReference type="ChEBI" id="CHEBI:30616"/>
        <dbReference type="ChEBI" id="CHEBI:43474"/>
        <dbReference type="ChEBI" id="CHEBI:136572"/>
        <dbReference type="ChEBI" id="CHEBI:456216"/>
        <dbReference type="EC" id="6.3.2.17"/>
    </reaction>
</comment>
<evidence type="ECO:0000256" key="5">
    <source>
        <dbReference type="ARBA" id="ARBA00008276"/>
    </source>
</evidence>
<comment type="catalytic activity">
    <reaction evidence="18">
        <text>(6S)-5,6,7,8-tetrahydrofolyl-(gamma-L-Glu)(n) + L-glutamate + ATP = (6S)-5,6,7,8-tetrahydrofolyl-(gamma-L-Glu)(n+1) + ADP + phosphate + H(+)</text>
        <dbReference type="Rhea" id="RHEA:10580"/>
        <dbReference type="Rhea" id="RHEA-COMP:14738"/>
        <dbReference type="Rhea" id="RHEA-COMP:14740"/>
        <dbReference type="ChEBI" id="CHEBI:15378"/>
        <dbReference type="ChEBI" id="CHEBI:29985"/>
        <dbReference type="ChEBI" id="CHEBI:30616"/>
        <dbReference type="ChEBI" id="CHEBI:43474"/>
        <dbReference type="ChEBI" id="CHEBI:141005"/>
        <dbReference type="ChEBI" id="CHEBI:456216"/>
        <dbReference type="EC" id="6.3.2.17"/>
    </reaction>
</comment>
<keyword evidence="13" id="KW-0460">Magnesium</keyword>
<comment type="pathway">
    <text evidence="3">Cofactor biosynthesis; tetrahydrofolate biosynthesis; 7,8-dihydrofolate from 2-amino-4-hydroxy-6-hydroxymethyl-7,8-dihydropteridine diphosphate and 4-aminobenzoate: step 2/2.</text>
</comment>
<dbReference type="InterPro" id="IPR018109">
    <property type="entry name" value="Folylpolyglutamate_synth_CS"/>
</dbReference>
<proteinExistence type="inferred from homology"/>
<dbReference type="Gene3D" id="3.40.1190.10">
    <property type="entry name" value="Mur-like, catalytic domain"/>
    <property type="match status" value="1"/>
</dbReference>
<evidence type="ECO:0000313" key="28">
    <source>
        <dbReference type="Proteomes" id="UP000031980"/>
    </source>
</evidence>
<dbReference type="GO" id="GO:0005737">
    <property type="term" value="C:cytoplasm"/>
    <property type="evidence" value="ECO:0007669"/>
    <property type="project" value="TreeGrafter"/>
</dbReference>
<dbReference type="FunFam" id="3.40.1190.10:FF:000011">
    <property type="entry name" value="Folylpolyglutamate synthase/dihydrofolate synthase"/>
    <property type="match status" value="1"/>
</dbReference>
<feature type="domain" description="Mur ligase central" evidence="24">
    <location>
        <begin position="51"/>
        <end position="227"/>
    </location>
</feature>
<evidence type="ECO:0000256" key="20">
    <source>
        <dbReference type="ARBA" id="ARBA00049035"/>
    </source>
</evidence>
<dbReference type="GO" id="GO:0008841">
    <property type="term" value="F:dihydrofolate synthase activity"/>
    <property type="evidence" value="ECO:0007669"/>
    <property type="project" value="UniProtKB-EC"/>
</dbReference>
<dbReference type="NCBIfam" id="TIGR01499">
    <property type="entry name" value="folC"/>
    <property type="match status" value="1"/>
</dbReference>
<dbReference type="PANTHER" id="PTHR11136:SF0">
    <property type="entry name" value="DIHYDROFOLATE SYNTHETASE-RELATED"/>
    <property type="match status" value="1"/>
</dbReference>
<keyword evidence="10" id="KW-0479">Metal-binding</keyword>
<evidence type="ECO:0000256" key="14">
    <source>
        <dbReference type="ARBA" id="ARBA00022909"/>
    </source>
</evidence>
<evidence type="ECO:0000256" key="3">
    <source>
        <dbReference type="ARBA" id="ARBA00004799"/>
    </source>
</evidence>
<dbReference type="AlphaFoldDB" id="A0A0C3R438"/>
<dbReference type="EC" id="6.3.2.12" evidence="6"/>
<evidence type="ECO:0000256" key="19">
    <source>
        <dbReference type="ARBA" id="ARBA00047808"/>
    </source>
</evidence>
<keyword evidence="28" id="KW-1185">Reference proteome</keyword>
<evidence type="ECO:0000256" key="9">
    <source>
        <dbReference type="ARBA" id="ARBA00022598"/>
    </source>
</evidence>
<evidence type="ECO:0000259" key="23">
    <source>
        <dbReference type="Pfam" id="PF02875"/>
    </source>
</evidence>
<evidence type="ECO:0000256" key="17">
    <source>
        <dbReference type="ARBA" id="ARBA00032510"/>
    </source>
</evidence>
<gene>
    <name evidence="25" type="ORF">BA92_12040</name>
    <name evidence="26" type="ORF">IE90_01210</name>
</gene>
<dbReference type="GO" id="GO:0046872">
    <property type="term" value="F:metal ion binding"/>
    <property type="evidence" value="ECO:0007669"/>
    <property type="project" value="UniProtKB-KW"/>
</dbReference>
<dbReference type="InterPro" id="IPR004101">
    <property type="entry name" value="Mur_ligase_C"/>
</dbReference>